<dbReference type="Gene3D" id="1.10.1040.10">
    <property type="entry name" value="N-(1-d-carboxylethyl)-l-norvaline Dehydrogenase, domain 2"/>
    <property type="match status" value="1"/>
</dbReference>
<dbReference type="Pfam" id="PF08546">
    <property type="entry name" value="ApbA_C"/>
    <property type="match status" value="1"/>
</dbReference>
<dbReference type="InterPro" id="IPR003710">
    <property type="entry name" value="ApbA"/>
</dbReference>
<evidence type="ECO:0000259" key="6">
    <source>
        <dbReference type="Pfam" id="PF02558"/>
    </source>
</evidence>
<proteinExistence type="inferred from homology"/>
<evidence type="ECO:0000256" key="5">
    <source>
        <dbReference type="ARBA" id="ARBA00032024"/>
    </source>
</evidence>
<evidence type="ECO:0000313" key="9">
    <source>
        <dbReference type="Proteomes" id="UP001385951"/>
    </source>
</evidence>
<sequence length="409" mass="46172">MRIHIMGMGSVGTLVASHLKRTLPKYSPVTILHKTTKRALEARQVRNGWVILENQGVELSTYGFEHDVWDEAASPQELNPQLRPQPSRQDQELGLFSDPTVKPEAADRNIHSLIVTTKAYSVKQSLRSLLPRLSAASTIVLLQNGMGLYEELCKSLFPNPLNRPHFIVGVNNHGTWMKEHMHVVHAGIGNMKLAIMTDGLGRDFERSYREATNAEDAKLNLDDIITNVNEDVEGPRYYSLRYTMQAFLAAEGLYASWIPTYDLHLAQLRKVVANSVINPLTALLACPNGLIFQHNTGRSIAYKICKEASRVFRAQWDAERKAAGRMDETFPISLTTPALLSETERIVQMTSKNYSSMLTDIRMSHPTEIKYLNGYLMGLGRRYNVPVPTNEMLYSLIHLRKEIPLYGLL</sequence>
<dbReference type="Gene3D" id="3.40.50.720">
    <property type="entry name" value="NAD(P)-binding Rossmann-like Domain"/>
    <property type="match status" value="1"/>
</dbReference>
<keyword evidence="3" id="KW-0521">NADP</keyword>
<protein>
    <recommendedName>
        <fullName evidence="2">2-dehydropantoate 2-reductase</fullName>
        <ecNumber evidence="2">1.1.1.169</ecNumber>
    </recommendedName>
    <alternativeName>
        <fullName evidence="5">Ketopantoate reductase</fullName>
    </alternativeName>
</protein>
<dbReference type="GO" id="GO:0050661">
    <property type="term" value="F:NADP binding"/>
    <property type="evidence" value="ECO:0007669"/>
    <property type="project" value="TreeGrafter"/>
</dbReference>
<dbReference type="SUPFAM" id="SSF51735">
    <property type="entry name" value="NAD(P)-binding Rossmann-fold domains"/>
    <property type="match status" value="1"/>
</dbReference>
<dbReference type="NCBIfam" id="TIGR00745">
    <property type="entry name" value="apbA_panE"/>
    <property type="match status" value="1"/>
</dbReference>
<evidence type="ECO:0000259" key="7">
    <source>
        <dbReference type="Pfam" id="PF08546"/>
    </source>
</evidence>
<dbReference type="InterPro" id="IPR050838">
    <property type="entry name" value="Ketopantoate_reductase"/>
</dbReference>
<evidence type="ECO:0000313" key="8">
    <source>
        <dbReference type="EMBL" id="KAK7695298.1"/>
    </source>
</evidence>
<gene>
    <name evidence="8" type="ORF">QCA50_002488</name>
</gene>
<dbReference type="InterPro" id="IPR013752">
    <property type="entry name" value="KPA_reductase"/>
</dbReference>
<dbReference type="GO" id="GO:0005739">
    <property type="term" value="C:mitochondrion"/>
    <property type="evidence" value="ECO:0007669"/>
    <property type="project" value="TreeGrafter"/>
</dbReference>
<dbReference type="SUPFAM" id="SSF48179">
    <property type="entry name" value="6-phosphogluconate dehydrogenase C-terminal domain-like"/>
    <property type="match status" value="1"/>
</dbReference>
<evidence type="ECO:0000256" key="1">
    <source>
        <dbReference type="ARBA" id="ARBA00007870"/>
    </source>
</evidence>
<dbReference type="InterPro" id="IPR036291">
    <property type="entry name" value="NAD(P)-bd_dom_sf"/>
</dbReference>
<reference evidence="8 9" key="1">
    <citation type="submission" date="2022-09" db="EMBL/GenBank/DDBJ databases">
        <authorList>
            <person name="Palmer J.M."/>
        </authorList>
    </citation>
    <scope>NUCLEOTIDE SEQUENCE [LARGE SCALE GENOMIC DNA]</scope>
    <source>
        <strain evidence="8 9">DSM 7382</strain>
    </source>
</reference>
<dbReference type="PANTHER" id="PTHR43765">
    <property type="entry name" value="2-DEHYDROPANTOATE 2-REDUCTASE-RELATED"/>
    <property type="match status" value="1"/>
</dbReference>
<comment type="similarity">
    <text evidence="1">Belongs to the ketopantoate reductase family.</text>
</comment>
<dbReference type="Proteomes" id="UP001385951">
    <property type="component" value="Unassembled WGS sequence"/>
</dbReference>
<dbReference type="InterPro" id="IPR008927">
    <property type="entry name" value="6-PGluconate_DH-like_C_sf"/>
</dbReference>
<dbReference type="AlphaFoldDB" id="A0AAW0GWZ9"/>
<keyword evidence="9" id="KW-1185">Reference proteome</keyword>
<feature type="domain" description="Ketopantoate reductase C-terminal" evidence="7">
    <location>
        <begin position="263"/>
        <end position="399"/>
    </location>
</feature>
<keyword evidence="4" id="KW-0560">Oxidoreductase</keyword>
<organism evidence="8 9">
    <name type="scientific">Cerrena zonata</name>
    <dbReference type="NCBI Taxonomy" id="2478898"/>
    <lineage>
        <taxon>Eukaryota</taxon>
        <taxon>Fungi</taxon>
        <taxon>Dikarya</taxon>
        <taxon>Basidiomycota</taxon>
        <taxon>Agaricomycotina</taxon>
        <taxon>Agaricomycetes</taxon>
        <taxon>Polyporales</taxon>
        <taxon>Cerrenaceae</taxon>
        <taxon>Cerrena</taxon>
    </lineage>
</organism>
<dbReference type="GO" id="GO:0008677">
    <property type="term" value="F:2-dehydropantoate 2-reductase activity"/>
    <property type="evidence" value="ECO:0007669"/>
    <property type="project" value="UniProtKB-EC"/>
</dbReference>
<evidence type="ECO:0000256" key="3">
    <source>
        <dbReference type="ARBA" id="ARBA00022857"/>
    </source>
</evidence>
<comment type="caution">
    <text evidence="8">The sequence shown here is derived from an EMBL/GenBank/DDBJ whole genome shotgun (WGS) entry which is preliminary data.</text>
</comment>
<evidence type="ECO:0000256" key="4">
    <source>
        <dbReference type="ARBA" id="ARBA00023002"/>
    </source>
</evidence>
<dbReference type="GO" id="GO:0015940">
    <property type="term" value="P:pantothenate biosynthetic process"/>
    <property type="evidence" value="ECO:0007669"/>
    <property type="project" value="InterPro"/>
</dbReference>
<name>A0AAW0GWZ9_9APHY</name>
<accession>A0AAW0GWZ9</accession>
<dbReference type="Pfam" id="PF02558">
    <property type="entry name" value="ApbA"/>
    <property type="match status" value="1"/>
</dbReference>
<evidence type="ECO:0000256" key="2">
    <source>
        <dbReference type="ARBA" id="ARBA00013014"/>
    </source>
</evidence>
<dbReference type="EC" id="1.1.1.169" evidence="2"/>
<dbReference type="EMBL" id="JASBNA010000002">
    <property type="protein sequence ID" value="KAK7695298.1"/>
    <property type="molecule type" value="Genomic_DNA"/>
</dbReference>
<feature type="domain" description="Ketopantoate reductase N-terminal" evidence="6">
    <location>
        <begin position="3"/>
        <end position="194"/>
    </location>
</feature>
<dbReference type="InterPro" id="IPR013328">
    <property type="entry name" value="6PGD_dom2"/>
</dbReference>
<dbReference type="InterPro" id="IPR013332">
    <property type="entry name" value="KPR_N"/>
</dbReference>
<dbReference type="PANTHER" id="PTHR43765:SF2">
    <property type="entry name" value="2-DEHYDROPANTOATE 2-REDUCTASE"/>
    <property type="match status" value="1"/>
</dbReference>